<comment type="caution">
    <text evidence="2">The sequence shown here is derived from an EMBL/GenBank/DDBJ whole genome shotgun (WGS) entry which is preliminary data.</text>
</comment>
<dbReference type="EMBL" id="REFZ01000008">
    <property type="protein sequence ID" value="RQG99678.1"/>
    <property type="molecule type" value="Genomic_DNA"/>
</dbReference>
<accession>A0A3N6M7Q6</accession>
<evidence type="ECO:0008006" key="4">
    <source>
        <dbReference type="Google" id="ProtNLM"/>
    </source>
</evidence>
<keyword evidence="3" id="KW-1185">Reference proteome</keyword>
<evidence type="ECO:0000313" key="3">
    <source>
        <dbReference type="Proteomes" id="UP000281431"/>
    </source>
</evidence>
<name>A0A3N6M7Q6_NATCH</name>
<evidence type="ECO:0000313" key="2">
    <source>
        <dbReference type="EMBL" id="RQG99678.1"/>
    </source>
</evidence>
<reference evidence="2 3" key="1">
    <citation type="submission" date="2018-10" db="EMBL/GenBank/DDBJ databases">
        <title>Natrarchaeobius chitinivorans gen. nov., sp. nov., and Natrarchaeobius haloalkaliphilus sp. nov., alkaliphilic, chitin-utilizing haloarchaea from hypersaline alkaline lakes.</title>
        <authorList>
            <person name="Sorokin D.Y."/>
            <person name="Elcheninov A.G."/>
            <person name="Kostrikina N.A."/>
            <person name="Bale N.J."/>
            <person name="Sinninghe Damste J.S."/>
            <person name="Khijniak T.V."/>
            <person name="Kublanov I.V."/>
            <person name="Toshchakov S.V."/>
        </authorList>
    </citation>
    <scope>NUCLEOTIDE SEQUENCE [LARGE SCALE GENOMIC DNA]</scope>
    <source>
        <strain evidence="2 3">AArcht7</strain>
    </source>
</reference>
<feature type="region of interest" description="Disordered" evidence="1">
    <location>
        <begin position="215"/>
        <end position="299"/>
    </location>
</feature>
<dbReference type="OrthoDB" id="330911at2157"/>
<protein>
    <recommendedName>
        <fullName evidence="4">Type I restriction enzyme R protein N-terminal domain-containing protein</fullName>
    </recommendedName>
</protein>
<proteinExistence type="predicted"/>
<feature type="region of interest" description="Disordered" evidence="1">
    <location>
        <begin position="350"/>
        <end position="369"/>
    </location>
</feature>
<evidence type="ECO:0000256" key="1">
    <source>
        <dbReference type="SAM" id="MobiDB-lite"/>
    </source>
</evidence>
<dbReference type="Proteomes" id="UP000281431">
    <property type="component" value="Unassembled WGS sequence"/>
</dbReference>
<gene>
    <name evidence="2" type="ORF">EA472_13560</name>
</gene>
<dbReference type="AlphaFoldDB" id="A0A3N6M7Q6"/>
<feature type="compositionally biased region" description="Polar residues" evidence="1">
    <location>
        <begin position="250"/>
        <end position="260"/>
    </location>
</feature>
<sequence length="412" mass="44245">MTGLDLRPFVTRCRTLVDSAPPTTAGETRTWIVEPFLETLGWNVSADATVVDDAVEDVHLEYVLAVDSIPALFVAVEPYGTALEEARATDLLEAMSWTGVDRALYTNGREYFFLAGTTGVDRLPCRLPALPEHESSIEHFTRADASRRLEGDAPEVVGRRLALERAAIVRSFVERLTAATGGERYAEEFESAADRFVDRLIVSFAGDEYDRFAAGSNDESDASTGSVSFRFSEPSAVDGAVERDDEASVPSGSDETQTADGETIGRDEPAVAGSDEPAAPTGSERADTDEQTVPADADGDGEFVVKFFNDRGSIGAIGHSSSGRALVHAAEYLFDRGLSGVSVPWRPTEDGRVVLNDEPTGSDSESMTSPYQLSNGLYLEVGGGLEDHAERIRALASRAGLRAMLTGDWEDS</sequence>
<feature type="compositionally biased region" description="Polar residues" evidence="1">
    <location>
        <begin position="359"/>
        <end position="369"/>
    </location>
</feature>
<organism evidence="2 3">
    <name type="scientific">Natrarchaeobius chitinivorans</name>
    <dbReference type="NCBI Taxonomy" id="1679083"/>
    <lineage>
        <taxon>Archaea</taxon>
        <taxon>Methanobacteriati</taxon>
        <taxon>Methanobacteriota</taxon>
        <taxon>Stenosarchaea group</taxon>
        <taxon>Halobacteria</taxon>
        <taxon>Halobacteriales</taxon>
        <taxon>Natrialbaceae</taxon>
        <taxon>Natrarchaeobius</taxon>
    </lineage>
</organism>